<comment type="caution">
    <text evidence="6">The sequence shown here is derived from an EMBL/GenBank/DDBJ whole genome shotgun (WGS) entry which is preliminary data.</text>
</comment>
<dbReference type="InterPro" id="IPR050389">
    <property type="entry name" value="LysR-type_TF"/>
</dbReference>
<keyword evidence="7" id="KW-1185">Reference proteome</keyword>
<evidence type="ECO:0000313" key="6">
    <source>
        <dbReference type="EMBL" id="MBD3662360.1"/>
    </source>
</evidence>
<gene>
    <name evidence="6" type="ORF">H9Q16_00340</name>
</gene>
<accession>A0A927CZN2</accession>
<feature type="domain" description="LysR substrate-binding" evidence="5">
    <location>
        <begin position="44"/>
        <end position="195"/>
    </location>
</feature>
<keyword evidence="2" id="KW-0805">Transcription regulation</keyword>
<evidence type="ECO:0000256" key="1">
    <source>
        <dbReference type="ARBA" id="ARBA00009437"/>
    </source>
</evidence>
<dbReference type="InterPro" id="IPR005119">
    <property type="entry name" value="LysR_subst-bd"/>
</dbReference>
<evidence type="ECO:0000256" key="2">
    <source>
        <dbReference type="ARBA" id="ARBA00023015"/>
    </source>
</evidence>
<dbReference type="Pfam" id="PF03466">
    <property type="entry name" value="LysR_substrate"/>
    <property type="match status" value="1"/>
</dbReference>
<protein>
    <recommendedName>
        <fullName evidence="5">LysR substrate-binding domain-containing protein</fullName>
    </recommendedName>
</protein>
<evidence type="ECO:0000313" key="7">
    <source>
        <dbReference type="Proteomes" id="UP000635142"/>
    </source>
</evidence>
<proteinExistence type="inferred from homology"/>
<dbReference type="AlphaFoldDB" id="A0A927CZN2"/>
<dbReference type="RefSeq" id="WP_191073405.1">
    <property type="nucleotide sequence ID" value="NZ_JACTAG010000001.1"/>
</dbReference>
<name>A0A927CZN2_9RHOB</name>
<dbReference type="PANTHER" id="PTHR30118:SF15">
    <property type="entry name" value="TRANSCRIPTIONAL REGULATORY PROTEIN"/>
    <property type="match status" value="1"/>
</dbReference>
<keyword evidence="3" id="KW-0238">DNA-binding</keyword>
<dbReference type="SUPFAM" id="SSF53850">
    <property type="entry name" value="Periplasmic binding protein-like II"/>
    <property type="match status" value="1"/>
</dbReference>
<evidence type="ECO:0000256" key="3">
    <source>
        <dbReference type="ARBA" id="ARBA00023125"/>
    </source>
</evidence>
<evidence type="ECO:0000256" key="4">
    <source>
        <dbReference type="ARBA" id="ARBA00023163"/>
    </source>
</evidence>
<dbReference type="EMBL" id="JACTAG010000001">
    <property type="protein sequence ID" value="MBD3662360.1"/>
    <property type="molecule type" value="Genomic_DNA"/>
</dbReference>
<organism evidence="6 7">
    <name type="scientific">Sulfitobacter aestuariivivens</name>
    <dbReference type="NCBI Taxonomy" id="2766981"/>
    <lineage>
        <taxon>Bacteria</taxon>
        <taxon>Pseudomonadati</taxon>
        <taxon>Pseudomonadota</taxon>
        <taxon>Alphaproteobacteria</taxon>
        <taxon>Rhodobacterales</taxon>
        <taxon>Roseobacteraceae</taxon>
        <taxon>Sulfitobacter</taxon>
    </lineage>
</organism>
<sequence length="204" mass="22991">MPESLPLCHRPRSTRHLLAMSPDPSVAPGLKVVVQSFLGELGVSDKRLSGVDLVLTVPELMPRQLHTKTLFSDRYIVTMRRDHPLAGNRVPLDDFCTAEHLLVYPHEAVSFGVTDAALATLGRSRRVRLVVPTFSLVPKVLLETDLVAVLPERLVQDYPETLVVQEPLLDLDPFEIAAGWPDRLNQSDMHRWIREIRRVNVGDR</sequence>
<dbReference type="GO" id="GO:0003677">
    <property type="term" value="F:DNA binding"/>
    <property type="evidence" value="ECO:0007669"/>
    <property type="project" value="UniProtKB-KW"/>
</dbReference>
<reference evidence="6" key="1">
    <citation type="submission" date="2020-08" db="EMBL/GenBank/DDBJ databases">
        <title>Sulfitobacter aestuariivivens sp. nov., isolated from a tidal flat.</title>
        <authorList>
            <person name="Park S."/>
            <person name="Yoon J.-H."/>
        </authorList>
    </citation>
    <scope>NUCLEOTIDE SEQUENCE</scope>
    <source>
        <strain evidence="6">TSTF-M16</strain>
    </source>
</reference>
<dbReference type="Gene3D" id="3.40.190.10">
    <property type="entry name" value="Periplasmic binding protein-like II"/>
    <property type="match status" value="2"/>
</dbReference>
<dbReference type="PANTHER" id="PTHR30118">
    <property type="entry name" value="HTH-TYPE TRANSCRIPTIONAL REGULATOR LEUO-RELATED"/>
    <property type="match status" value="1"/>
</dbReference>
<dbReference type="Proteomes" id="UP000635142">
    <property type="component" value="Unassembled WGS sequence"/>
</dbReference>
<keyword evidence="4" id="KW-0804">Transcription</keyword>
<evidence type="ECO:0000259" key="5">
    <source>
        <dbReference type="Pfam" id="PF03466"/>
    </source>
</evidence>
<comment type="similarity">
    <text evidence="1">Belongs to the LysR transcriptional regulatory family.</text>
</comment>